<evidence type="ECO:0000313" key="2">
    <source>
        <dbReference type="Proteomes" id="UP001054945"/>
    </source>
</evidence>
<dbReference type="AlphaFoldDB" id="A0AAV4W091"/>
<reference evidence="1 2" key="1">
    <citation type="submission" date="2021-06" db="EMBL/GenBank/DDBJ databases">
        <title>Caerostris extrusa draft genome.</title>
        <authorList>
            <person name="Kono N."/>
            <person name="Arakawa K."/>
        </authorList>
    </citation>
    <scope>NUCLEOTIDE SEQUENCE [LARGE SCALE GENOMIC DNA]</scope>
</reference>
<name>A0AAV4W091_CAEEX</name>
<comment type="caution">
    <text evidence="1">The sequence shown here is derived from an EMBL/GenBank/DDBJ whole genome shotgun (WGS) entry which is preliminary data.</text>
</comment>
<keyword evidence="2" id="KW-1185">Reference proteome</keyword>
<organism evidence="1 2">
    <name type="scientific">Caerostris extrusa</name>
    <name type="common">Bark spider</name>
    <name type="synonym">Caerostris bankana</name>
    <dbReference type="NCBI Taxonomy" id="172846"/>
    <lineage>
        <taxon>Eukaryota</taxon>
        <taxon>Metazoa</taxon>
        <taxon>Ecdysozoa</taxon>
        <taxon>Arthropoda</taxon>
        <taxon>Chelicerata</taxon>
        <taxon>Arachnida</taxon>
        <taxon>Araneae</taxon>
        <taxon>Araneomorphae</taxon>
        <taxon>Entelegynae</taxon>
        <taxon>Araneoidea</taxon>
        <taxon>Araneidae</taxon>
        <taxon>Caerostris</taxon>
    </lineage>
</organism>
<proteinExistence type="predicted"/>
<gene>
    <name evidence="1" type="ORF">CEXT_708991</name>
</gene>
<accession>A0AAV4W091</accession>
<evidence type="ECO:0000313" key="1">
    <source>
        <dbReference type="EMBL" id="GIY76117.1"/>
    </source>
</evidence>
<dbReference type="EMBL" id="BPLR01015437">
    <property type="protein sequence ID" value="GIY76117.1"/>
    <property type="molecule type" value="Genomic_DNA"/>
</dbReference>
<dbReference type="Proteomes" id="UP001054945">
    <property type="component" value="Unassembled WGS sequence"/>
</dbReference>
<protein>
    <submittedName>
        <fullName evidence="1">Uncharacterized protein</fullName>
    </submittedName>
</protein>
<sequence length="139" mass="15934">MELCCSFNCLPCDSQVIYTLHRASFRDPSVCTHQYSQPYLRRKTSLETPPPSAITSRDACLLSMARRQRHLVKEKRDSHGLSREALKSTFQITLSAAFKKNDHQMVRHQTPSTLTAIGFGYLSLEIRHTGNLKLIRKEE</sequence>